<dbReference type="Gene3D" id="3.30.450.20">
    <property type="entry name" value="PAS domain"/>
    <property type="match status" value="1"/>
</dbReference>
<evidence type="ECO:0000256" key="6">
    <source>
        <dbReference type="SAM" id="Coils"/>
    </source>
</evidence>
<protein>
    <recommendedName>
        <fullName evidence="2">histidine kinase</fullName>
        <ecNumber evidence="2">2.7.13.3</ecNumber>
    </recommendedName>
</protein>
<dbReference type="SMART" id="SM00388">
    <property type="entry name" value="HisKA"/>
    <property type="match status" value="1"/>
</dbReference>
<feature type="coiled-coil region" evidence="6">
    <location>
        <begin position="285"/>
        <end position="322"/>
    </location>
</feature>
<keyword evidence="5" id="KW-0418">Kinase</keyword>
<dbReference type="NCBIfam" id="TIGR00229">
    <property type="entry name" value="sensory_box"/>
    <property type="match status" value="1"/>
</dbReference>
<dbReference type="InterPro" id="IPR004358">
    <property type="entry name" value="Sig_transdc_His_kin-like_C"/>
</dbReference>
<dbReference type="InterPro" id="IPR035965">
    <property type="entry name" value="PAS-like_dom_sf"/>
</dbReference>
<evidence type="ECO:0000256" key="4">
    <source>
        <dbReference type="ARBA" id="ARBA00022679"/>
    </source>
</evidence>
<sequence>MEELVKVTLDNEMDLIVAHKRAMKLAEMAGLSLASQTTFATAVSEVARYAMEQVPGPMLTLGADSSLRNQSLTAVVEDKDLVITNPLHQGLLYAQRLVDKLEVINTGVNNRIVLHYSLRISRRISNERLADWRSQFNADQPLSAYDEIKQKNEQLRELAMRLQASEHHYRQVTNSLPLMIFTVNESGQLLYANHWTTEFTGSSIQTLNQTKWSKVIHPDDQAGFWGKWAKQIGNERFFQHECRLREEATQTYFWHLVSAQPANSERDKFALWTGFAVNIDAQKIVGQTLRENEELAQAKNKLEQSQRKLEATVNELNQSNDKLSQFAYIASHDLQEPLRKIQQFGDLLRSRNTSLPSEDLSYLERMQAAAGRMSVLIKDLLSYSRLSTRLRPSAAVSLDQVLLSTLENLSVTIEETNAQIQLEALPTVQGDSSQLGQLFQNLMSNALKFRQPAISPIITISSKRITAMDLPAELRFLNSMQDHYRIDVADNGIGFDIKYLNRIFQVFQRLHTKSEYSGTGVGLAICEKVVTNHGGAITATSQPGFGATFTIYLPA</sequence>
<dbReference type="InterPro" id="IPR036890">
    <property type="entry name" value="HATPase_C_sf"/>
</dbReference>
<dbReference type="SUPFAM" id="SSF55874">
    <property type="entry name" value="ATPase domain of HSP90 chaperone/DNA topoisomerase II/histidine kinase"/>
    <property type="match status" value="1"/>
</dbReference>
<proteinExistence type="predicted"/>
<comment type="catalytic activity">
    <reaction evidence="1">
        <text>ATP + protein L-histidine = ADP + protein N-phospho-L-histidine.</text>
        <dbReference type="EC" id="2.7.13.3"/>
    </reaction>
</comment>
<dbReference type="FunFam" id="3.30.565.10:FF:000006">
    <property type="entry name" value="Sensor histidine kinase WalK"/>
    <property type="match status" value="1"/>
</dbReference>
<dbReference type="Proteomes" id="UP000474175">
    <property type="component" value="Unassembled WGS sequence"/>
</dbReference>
<evidence type="ECO:0000256" key="3">
    <source>
        <dbReference type="ARBA" id="ARBA00022553"/>
    </source>
</evidence>
<dbReference type="InterPro" id="IPR036097">
    <property type="entry name" value="HisK_dim/P_sf"/>
</dbReference>
<dbReference type="AlphaFoldDB" id="A0A6L9L4P1"/>
<evidence type="ECO:0000259" key="8">
    <source>
        <dbReference type="PROSITE" id="PS50112"/>
    </source>
</evidence>
<dbReference type="Gene3D" id="3.30.565.10">
    <property type="entry name" value="Histidine kinase-like ATPase, C-terminal domain"/>
    <property type="match status" value="1"/>
</dbReference>
<dbReference type="PROSITE" id="PS50109">
    <property type="entry name" value="HIS_KIN"/>
    <property type="match status" value="1"/>
</dbReference>
<organism evidence="9 10">
    <name type="scientific">Spirosoma terrae</name>
    <dbReference type="NCBI Taxonomy" id="1968276"/>
    <lineage>
        <taxon>Bacteria</taxon>
        <taxon>Pseudomonadati</taxon>
        <taxon>Bacteroidota</taxon>
        <taxon>Cytophagia</taxon>
        <taxon>Cytophagales</taxon>
        <taxon>Cytophagaceae</taxon>
        <taxon>Spirosoma</taxon>
    </lineage>
</organism>
<dbReference type="InterPro" id="IPR013655">
    <property type="entry name" value="PAS_fold_3"/>
</dbReference>
<gene>
    <name evidence="9" type="ORF">GK108_02885</name>
</gene>
<feature type="domain" description="PAS" evidence="8">
    <location>
        <begin position="165"/>
        <end position="221"/>
    </location>
</feature>
<keyword evidence="6" id="KW-0175">Coiled coil</keyword>
<keyword evidence="4" id="KW-0808">Transferase</keyword>
<evidence type="ECO:0000256" key="1">
    <source>
        <dbReference type="ARBA" id="ARBA00000085"/>
    </source>
</evidence>
<dbReference type="Pfam" id="PF08447">
    <property type="entry name" value="PAS_3"/>
    <property type="match status" value="1"/>
</dbReference>
<dbReference type="InterPro" id="IPR000014">
    <property type="entry name" value="PAS"/>
</dbReference>
<dbReference type="SMART" id="SM00091">
    <property type="entry name" value="PAS"/>
    <property type="match status" value="1"/>
</dbReference>
<dbReference type="CDD" id="cd00130">
    <property type="entry name" value="PAS"/>
    <property type="match status" value="1"/>
</dbReference>
<dbReference type="Gene3D" id="1.10.287.130">
    <property type="match status" value="1"/>
</dbReference>
<dbReference type="InterPro" id="IPR005467">
    <property type="entry name" value="His_kinase_dom"/>
</dbReference>
<dbReference type="InterPro" id="IPR003661">
    <property type="entry name" value="HisK_dim/P_dom"/>
</dbReference>
<feature type="domain" description="Histidine kinase" evidence="7">
    <location>
        <begin position="329"/>
        <end position="555"/>
    </location>
</feature>
<keyword evidence="10" id="KW-1185">Reference proteome</keyword>
<evidence type="ECO:0000256" key="5">
    <source>
        <dbReference type="ARBA" id="ARBA00022777"/>
    </source>
</evidence>
<dbReference type="SMART" id="SM00387">
    <property type="entry name" value="HATPase_c"/>
    <property type="match status" value="1"/>
</dbReference>
<dbReference type="PROSITE" id="PS50112">
    <property type="entry name" value="PAS"/>
    <property type="match status" value="1"/>
</dbReference>
<dbReference type="InterPro" id="IPR003594">
    <property type="entry name" value="HATPase_dom"/>
</dbReference>
<evidence type="ECO:0000256" key="2">
    <source>
        <dbReference type="ARBA" id="ARBA00012438"/>
    </source>
</evidence>
<dbReference type="Pfam" id="PF02518">
    <property type="entry name" value="HATPase_c"/>
    <property type="match status" value="1"/>
</dbReference>
<dbReference type="InterPro" id="IPR052162">
    <property type="entry name" value="Sensor_kinase/Photoreceptor"/>
</dbReference>
<dbReference type="PANTHER" id="PTHR43304:SF1">
    <property type="entry name" value="PAC DOMAIN-CONTAINING PROTEIN"/>
    <property type="match status" value="1"/>
</dbReference>
<evidence type="ECO:0000313" key="10">
    <source>
        <dbReference type="Proteomes" id="UP000474175"/>
    </source>
</evidence>
<dbReference type="PRINTS" id="PR00344">
    <property type="entry name" value="BCTRLSENSOR"/>
</dbReference>
<evidence type="ECO:0000313" key="9">
    <source>
        <dbReference type="EMBL" id="NDU93803.1"/>
    </source>
</evidence>
<dbReference type="EC" id="2.7.13.3" evidence="2"/>
<accession>A0A6L9L4P1</accession>
<name>A0A6L9L4P1_9BACT</name>
<dbReference type="GO" id="GO:0000155">
    <property type="term" value="F:phosphorelay sensor kinase activity"/>
    <property type="evidence" value="ECO:0007669"/>
    <property type="project" value="InterPro"/>
</dbReference>
<dbReference type="PANTHER" id="PTHR43304">
    <property type="entry name" value="PHYTOCHROME-LIKE PROTEIN CPH1"/>
    <property type="match status" value="1"/>
</dbReference>
<evidence type="ECO:0000259" key="7">
    <source>
        <dbReference type="PROSITE" id="PS50109"/>
    </source>
</evidence>
<dbReference type="Pfam" id="PF00512">
    <property type="entry name" value="HisKA"/>
    <property type="match status" value="1"/>
</dbReference>
<reference evidence="9 10" key="1">
    <citation type="submission" date="2020-02" db="EMBL/GenBank/DDBJ databases">
        <title>Draft genome sequence of two Spirosoma agri KCTC 52727 and Spirosoma terrae KCTC 52035.</title>
        <authorList>
            <person name="Rojas J."/>
            <person name="Ambika Manirajan B."/>
            <person name="Suarez C."/>
            <person name="Ratering S."/>
            <person name="Schnell S."/>
        </authorList>
    </citation>
    <scope>NUCLEOTIDE SEQUENCE [LARGE SCALE GENOMIC DNA]</scope>
    <source>
        <strain evidence="9 10">KCTC 52035</strain>
    </source>
</reference>
<dbReference type="EMBL" id="JAAFZH010000001">
    <property type="protein sequence ID" value="NDU93803.1"/>
    <property type="molecule type" value="Genomic_DNA"/>
</dbReference>
<dbReference type="SUPFAM" id="SSF47384">
    <property type="entry name" value="Homodimeric domain of signal transducing histidine kinase"/>
    <property type="match status" value="1"/>
</dbReference>
<comment type="caution">
    <text evidence="9">The sequence shown here is derived from an EMBL/GenBank/DDBJ whole genome shotgun (WGS) entry which is preliminary data.</text>
</comment>
<dbReference type="CDD" id="cd00082">
    <property type="entry name" value="HisKA"/>
    <property type="match status" value="1"/>
</dbReference>
<keyword evidence="3" id="KW-0597">Phosphoprotein</keyword>
<dbReference type="SUPFAM" id="SSF55785">
    <property type="entry name" value="PYP-like sensor domain (PAS domain)"/>
    <property type="match status" value="1"/>
</dbReference>